<name>A0A918RB17_9ACTN</name>
<feature type="region of interest" description="Disordered" evidence="1">
    <location>
        <begin position="92"/>
        <end position="138"/>
    </location>
</feature>
<evidence type="ECO:0000256" key="1">
    <source>
        <dbReference type="SAM" id="MobiDB-lite"/>
    </source>
</evidence>
<keyword evidence="2" id="KW-1133">Transmembrane helix</keyword>
<feature type="compositionally biased region" description="Low complexity" evidence="1">
    <location>
        <begin position="104"/>
        <end position="122"/>
    </location>
</feature>
<protein>
    <submittedName>
        <fullName evidence="3">Uncharacterized protein</fullName>
    </submittedName>
</protein>
<dbReference type="EMBL" id="BMWH01000012">
    <property type="protein sequence ID" value="GGZ92390.1"/>
    <property type="molecule type" value="Genomic_DNA"/>
</dbReference>
<reference evidence="3" key="2">
    <citation type="submission" date="2020-09" db="EMBL/GenBank/DDBJ databases">
        <authorList>
            <person name="Sun Q."/>
            <person name="Ohkuma M."/>
        </authorList>
    </citation>
    <scope>NUCLEOTIDE SEQUENCE</scope>
    <source>
        <strain evidence="3">JCM 5016</strain>
    </source>
</reference>
<organism evidence="3 4">
    <name type="scientific">Streptomyces echinoruber</name>
    <dbReference type="NCBI Taxonomy" id="68898"/>
    <lineage>
        <taxon>Bacteria</taxon>
        <taxon>Bacillati</taxon>
        <taxon>Actinomycetota</taxon>
        <taxon>Actinomycetes</taxon>
        <taxon>Kitasatosporales</taxon>
        <taxon>Streptomycetaceae</taxon>
        <taxon>Streptomyces</taxon>
    </lineage>
</organism>
<dbReference type="Proteomes" id="UP000623010">
    <property type="component" value="Unassembled WGS sequence"/>
</dbReference>
<evidence type="ECO:0000313" key="4">
    <source>
        <dbReference type="Proteomes" id="UP000623010"/>
    </source>
</evidence>
<evidence type="ECO:0000256" key="2">
    <source>
        <dbReference type="SAM" id="Phobius"/>
    </source>
</evidence>
<proteinExistence type="predicted"/>
<comment type="caution">
    <text evidence="3">The sequence shown here is derived from an EMBL/GenBank/DDBJ whole genome shotgun (WGS) entry which is preliminary data.</text>
</comment>
<feature type="compositionally biased region" description="Low complexity" evidence="1">
    <location>
        <begin position="129"/>
        <end position="138"/>
    </location>
</feature>
<evidence type="ECO:0000313" key="3">
    <source>
        <dbReference type="EMBL" id="GGZ92390.1"/>
    </source>
</evidence>
<sequence>MTGQARIVVWLLAVLCGLAAVGLGVIAAVADLDTAGQVASVAGSVAGLVGVALSCYTLLRPSAAGSHGTAATAAGARSVAAGGSIGRAVTGDRVTLTTPPAAPPATAGTSGSAQATGERGIAATGGIGEAITGDEARA</sequence>
<keyword evidence="4" id="KW-1185">Reference proteome</keyword>
<feature type="transmembrane region" description="Helical" evidence="2">
    <location>
        <begin position="7"/>
        <end position="30"/>
    </location>
</feature>
<accession>A0A918RB17</accession>
<reference evidence="3" key="1">
    <citation type="journal article" date="2014" name="Int. J. Syst. Evol. Microbiol.">
        <title>Complete genome sequence of Corynebacterium casei LMG S-19264T (=DSM 44701T), isolated from a smear-ripened cheese.</title>
        <authorList>
            <consortium name="US DOE Joint Genome Institute (JGI-PGF)"/>
            <person name="Walter F."/>
            <person name="Albersmeier A."/>
            <person name="Kalinowski J."/>
            <person name="Ruckert C."/>
        </authorList>
    </citation>
    <scope>NUCLEOTIDE SEQUENCE</scope>
    <source>
        <strain evidence="3">JCM 5016</strain>
    </source>
</reference>
<keyword evidence="2" id="KW-0472">Membrane</keyword>
<feature type="transmembrane region" description="Helical" evidence="2">
    <location>
        <begin position="36"/>
        <end position="59"/>
    </location>
</feature>
<keyword evidence="2" id="KW-0812">Transmembrane</keyword>
<dbReference type="AlphaFoldDB" id="A0A918RB17"/>
<gene>
    <name evidence="3" type="ORF">GCM10010389_33800</name>
</gene>
<dbReference type="RefSeq" id="WP_229879615.1">
    <property type="nucleotide sequence ID" value="NZ_BMWH01000012.1"/>
</dbReference>